<accession>A0A5C3L2J6</accession>
<feature type="compositionally biased region" description="Low complexity" evidence="1">
    <location>
        <begin position="111"/>
        <end position="121"/>
    </location>
</feature>
<dbReference type="Proteomes" id="UP000307440">
    <property type="component" value="Unassembled WGS sequence"/>
</dbReference>
<feature type="compositionally biased region" description="Basic residues" evidence="1">
    <location>
        <begin position="294"/>
        <end position="306"/>
    </location>
</feature>
<evidence type="ECO:0000256" key="1">
    <source>
        <dbReference type="SAM" id="MobiDB-lite"/>
    </source>
</evidence>
<proteinExistence type="predicted"/>
<keyword evidence="3" id="KW-1185">Reference proteome</keyword>
<sequence length="319" mass="35584">MLRTMICHPDSPSSQTSPDSPEMERRGSLVFPSTKTHTNTTQNKGHRYTSSSENDELCQRTTYKGRSYSCWCCHGREHNRSKSNSSNSSSGSWSRRRDANNDKTEKINHRSTACSAASSASSQRSIGAAESLASPFILRPTRFPSSTSLKGVQAPVPTISRYLRQSNRKREPLSDDLNNTNIVVDGEGKDSPMATTPTTLDASFRLELELDVHGIRIPSLPSIAISSLSAMVSHHRIQGKEGEYYDRDDSGSQRHQPLHGVRGRSRQGSDEALKYERGYGRAGLRAEEVVDRHHQQRQRAQIRRHERTVSGSDSDMSDL</sequence>
<feature type="compositionally biased region" description="Low complexity" evidence="1">
    <location>
        <begin position="82"/>
        <end position="93"/>
    </location>
</feature>
<dbReference type="EMBL" id="ML210166">
    <property type="protein sequence ID" value="TFK27239.1"/>
    <property type="molecule type" value="Genomic_DNA"/>
</dbReference>
<evidence type="ECO:0000313" key="3">
    <source>
        <dbReference type="Proteomes" id="UP000307440"/>
    </source>
</evidence>
<feature type="region of interest" description="Disordered" evidence="1">
    <location>
        <begin position="1"/>
        <end position="56"/>
    </location>
</feature>
<feature type="region of interest" description="Disordered" evidence="1">
    <location>
        <begin position="78"/>
        <end position="121"/>
    </location>
</feature>
<feature type="compositionally biased region" description="Basic and acidic residues" evidence="1">
    <location>
        <begin position="267"/>
        <end position="293"/>
    </location>
</feature>
<feature type="region of interest" description="Disordered" evidence="1">
    <location>
        <begin position="242"/>
        <end position="319"/>
    </location>
</feature>
<feature type="region of interest" description="Disordered" evidence="1">
    <location>
        <begin position="169"/>
        <end position="195"/>
    </location>
</feature>
<feature type="compositionally biased region" description="Basic and acidic residues" evidence="1">
    <location>
        <begin position="95"/>
        <end position="108"/>
    </location>
</feature>
<feature type="compositionally biased region" description="Basic and acidic residues" evidence="1">
    <location>
        <begin position="242"/>
        <end position="252"/>
    </location>
</feature>
<protein>
    <submittedName>
        <fullName evidence="2">Uncharacterized protein</fullName>
    </submittedName>
</protein>
<feature type="compositionally biased region" description="Polar residues" evidence="1">
    <location>
        <begin position="309"/>
        <end position="319"/>
    </location>
</feature>
<gene>
    <name evidence="2" type="ORF">FA15DRAFT_666531</name>
</gene>
<dbReference type="AlphaFoldDB" id="A0A5C3L2J6"/>
<organism evidence="2 3">
    <name type="scientific">Coprinopsis marcescibilis</name>
    <name type="common">Agaric fungus</name>
    <name type="synonym">Psathyrella marcescibilis</name>
    <dbReference type="NCBI Taxonomy" id="230819"/>
    <lineage>
        <taxon>Eukaryota</taxon>
        <taxon>Fungi</taxon>
        <taxon>Dikarya</taxon>
        <taxon>Basidiomycota</taxon>
        <taxon>Agaricomycotina</taxon>
        <taxon>Agaricomycetes</taxon>
        <taxon>Agaricomycetidae</taxon>
        <taxon>Agaricales</taxon>
        <taxon>Agaricineae</taxon>
        <taxon>Psathyrellaceae</taxon>
        <taxon>Coprinopsis</taxon>
    </lineage>
</organism>
<feature type="compositionally biased region" description="Low complexity" evidence="1">
    <location>
        <begin position="9"/>
        <end position="20"/>
    </location>
</feature>
<name>A0A5C3L2J6_COPMA</name>
<evidence type="ECO:0000313" key="2">
    <source>
        <dbReference type="EMBL" id="TFK27239.1"/>
    </source>
</evidence>
<reference evidence="2 3" key="1">
    <citation type="journal article" date="2019" name="Nat. Ecol. Evol.">
        <title>Megaphylogeny resolves global patterns of mushroom evolution.</title>
        <authorList>
            <person name="Varga T."/>
            <person name="Krizsan K."/>
            <person name="Foldi C."/>
            <person name="Dima B."/>
            <person name="Sanchez-Garcia M."/>
            <person name="Sanchez-Ramirez S."/>
            <person name="Szollosi G.J."/>
            <person name="Szarkandi J.G."/>
            <person name="Papp V."/>
            <person name="Albert L."/>
            <person name="Andreopoulos W."/>
            <person name="Angelini C."/>
            <person name="Antonin V."/>
            <person name="Barry K.W."/>
            <person name="Bougher N.L."/>
            <person name="Buchanan P."/>
            <person name="Buyck B."/>
            <person name="Bense V."/>
            <person name="Catcheside P."/>
            <person name="Chovatia M."/>
            <person name="Cooper J."/>
            <person name="Damon W."/>
            <person name="Desjardin D."/>
            <person name="Finy P."/>
            <person name="Geml J."/>
            <person name="Haridas S."/>
            <person name="Hughes K."/>
            <person name="Justo A."/>
            <person name="Karasinski D."/>
            <person name="Kautmanova I."/>
            <person name="Kiss B."/>
            <person name="Kocsube S."/>
            <person name="Kotiranta H."/>
            <person name="LaButti K.M."/>
            <person name="Lechner B.E."/>
            <person name="Liimatainen K."/>
            <person name="Lipzen A."/>
            <person name="Lukacs Z."/>
            <person name="Mihaltcheva S."/>
            <person name="Morgado L.N."/>
            <person name="Niskanen T."/>
            <person name="Noordeloos M.E."/>
            <person name="Ohm R.A."/>
            <person name="Ortiz-Santana B."/>
            <person name="Ovrebo C."/>
            <person name="Racz N."/>
            <person name="Riley R."/>
            <person name="Savchenko A."/>
            <person name="Shiryaev A."/>
            <person name="Soop K."/>
            <person name="Spirin V."/>
            <person name="Szebenyi C."/>
            <person name="Tomsovsky M."/>
            <person name="Tulloss R.E."/>
            <person name="Uehling J."/>
            <person name="Grigoriev I.V."/>
            <person name="Vagvolgyi C."/>
            <person name="Papp T."/>
            <person name="Martin F.M."/>
            <person name="Miettinen O."/>
            <person name="Hibbett D.S."/>
            <person name="Nagy L.G."/>
        </authorList>
    </citation>
    <scope>NUCLEOTIDE SEQUENCE [LARGE SCALE GENOMIC DNA]</scope>
    <source>
        <strain evidence="2 3">CBS 121175</strain>
    </source>
</reference>
<feature type="compositionally biased region" description="Polar residues" evidence="1">
    <location>
        <begin position="31"/>
        <end position="52"/>
    </location>
</feature>